<dbReference type="Pfam" id="PF00078">
    <property type="entry name" value="RVT_1"/>
    <property type="match status" value="1"/>
</dbReference>
<dbReference type="CDD" id="cd01651">
    <property type="entry name" value="RT_G2_intron"/>
    <property type="match status" value="1"/>
</dbReference>
<dbReference type="Proteomes" id="UP000028933">
    <property type="component" value="Chromosome"/>
</dbReference>
<dbReference type="Pfam" id="PF01348">
    <property type="entry name" value="Intron_maturas2"/>
    <property type="match status" value="1"/>
</dbReference>
<dbReference type="GO" id="GO:0003964">
    <property type="term" value="F:RNA-directed DNA polymerase activity"/>
    <property type="evidence" value="ECO:0007669"/>
    <property type="project" value="UniProtKB-KW"/>
</dbReference>
<dbReference type="InterPro" id="IPR000477">
    <property type="entry name" value="RT_dom"/>
</dbReference>
<feature type="domain" description="Reverse transcriptase" evidence="2">
    <location>
        <begin position="69"/>
        <end position="363"/>
    </location>
</feature>
<evidence type="ECO:0000313" key="3">
    <source>
        <dbReference type="EMBL" id="AIL45445.1"/>
    </source>
</evidence>
<keyword evidence="3" id="KW-0695">RNA-directed DNA polymerase</keyword>
<dbReference type="HOGENOM" id="CLU_013584_3_1_10"/>
<proteinExistence type="inferred from homology"/>
<organism evidence="3 4">
    <name type="scientific">Elizabethkingia anophelis NUHP1</name>
    <dbReference type="NCBI Taxonomy" id="1338011"/>
    <lineage>
        <taxon>Bacteria</taxon>
        <taxon>Pseudomonadati</taxon>
        <taxon>Bacteroidota</taxon>
        <taxon>Flavobacteriia</taxon>
        <taxon>Flavobacteriales</taxon>
        <taxon>Weeksellaceae</taxon>
        <taxon>Elizabethkingia</taxon>
    </lineage>
</organism>
<reference evidence="3" key="1">
    <citation type="journal article" date="2013" name="Lancet">
        <title>First case of E anophelis outbreak in an intensive-care unit.</title>
        <authorList>
            <person name="Teo J."/>
            <person name="Tan S.Y."/>
            <person name="Tay M."/>
            <person name="Ding Y."/>
            <person name="Kjelleberg S."/>
            <person name="Givskov M."/>
            <person name="Lin R.T."/>
            <person name="Yang L."/>
        </authorList>
    </citation>
    <scope>NUCLEOTIDE SEQUENCE [LARGE SCALE GENOMIC DNA]</scope>
    <source>
        <strain evidence="3">NUHP1</strain>
    </source>
</reference>
<dbReference type="eggNOG" id="COG3344">
    <property type="taxonomic scope" value="Bacteria"/>
</dbReference>
<sequence>MRNPANVLNSLSEHSKLKDYKFERLYRILFNEEMYFIAYQNIYANPGNMTKGSDGSTTDRMSLNRIKQIIDTLKDESYQPQPSRRVYIEKKNGKKRPLGIPSFNDKLVQEIIRMVLTAIYENSFEHTSHGFRPKRSCHTALKQIQNTFNGAKWFIEGDIKGFFDNINHDVLLKILQERINDERFIRLIRKFLNAGYIEDWTYHRTYSGTPQGGIISPILANIYLDKLDKYMRDYIYKFDKGDKRTPHPKRIIFEWKRVLLVKKLKIAEDEAQRRLLIEKIRAIEKERILIPSGDEMDTSYKRLKYVRYADDFLIGVIGSIEECRTIKEDIRKFLEDKLKLELSEEKTLITHTEKSAIFLSYDIHVRNSNLTKRDKMGRLTRSYNKRIVMKIPVDAAKKKLIEYRAIKFTYHNGKEQWKPYSRPFLLQNDDLEILSRYNGEIRGFYNYYSLALNVGSLNSFKYIMEYSMYKTFARKYQLSVPKICDKYIVNKMFTVFYKNKKGEQKMRTFYSDGFKKRKDSYLSTPDNFPNLTFTFGRTNLIDRLKASKCELCGETENLDMHHIRKLSDIKGGKKPWQVRMLARQRKTIAVCHQCHTKIHNGTID</sequence>
<name>A0A077EIS4_9FLAO</name>
<dbReference type="RefSeq" id="WP_024566419.1">
    <property type="nucleotide sequence ID" value="NZ_CP007547.1"/>
</dbReference>
<dbReference type="InterPro" id="IPR051083">
    <property type="entry name" value="GrpII_Intron_Splice-Mob/Def"/>
</dbReference>
<protein>
    <submittedName>
        <fullName evidence="3">Retron-type RNA-directed DNA polymerase</fullName>
    </submittedName>
</protein>
<reference evidence="3" key="2">
    <citation type="journal article" date="2015" name="Genome Biol. Evol.">
        <title>Complete Genome Sequence and Transcriptomic Analysis of the Novel Pathogen Elizabethkingia anophelis in Response to Oxidative Stress.</title>
        <authorList>
            <person name="Li Y."/>
            <person name="Liu Y."/>
            <person name="Chew S.C."/>
            <person name="Tay M."/>
            <person name="Salido M.M."/>
            <person name="Teo J."/>
            <person name="Lauro F.M."/>
            <person name="Givskov M."/>
            <person name="Yang L."/>
        </authorList>
    </citation>
    <scope>NUCLEOTIDE SEQUENCE</scope>
    <source>
        <strain evidence="3">NUHP1</strain>
    </source>
</reference>
<evidence type="ECO:0000259" key="2">
    <source>
        <dbReference type="PROSITE" id="PS50878"/>
    </source>
</evidence>
<dbReference type="PANTHER" id="PTHR34047">
    <property type="entry name" value="NUCLEAR INTRON MATURASE 1, MITOCHONDRIAL-RELATED"/>
    <property type="match status" value="1"/>
</dbReference>
<keyword evidence="3" id="KW-0808">Transferase</keyword>
<evidence type="ECO:0000313" key="4">
    <source>
        <dbReference type="Proteomes" id="UP000028933"/>
    </source>
</evidence>
<dbReference type="KEGG" id="eao:BD94_1670"/>
<dbReference type="PANTHER" id="PTHR34047:SF8">
    <property type="entry name" value="PROTEIN YKFC"/>
    <property type="match status" value="1"/>
</dbReference>
<dbReference type="EMBL" id="CP007547">
    <property type="protein sequence ID" value="AIL45445.1"/>
    <property type="molecule type" value="Genomic_DNA"/>
</dbReference>
<dbReference type="PROSITE" id="PS50878">
    <property type="entry name" value="RT_POL"/>
    <property type="match status" value="1"/>
</dbReference>
<comment type="similarity">
    <text evidence="1">Belongs to the bacterial reverse transcriptase family.</text>
</comment>
<dbReference type="SUPFAM" id="SSF56672">
    <property type="entry name" value="DNA/RNA polymerases"/>
    <property type="match status" value="1"/>
</dbReference>
<keyword evidence="3" id="KW-0548">Nucleotidyltransferase</keyword>
<dbReference type="AlphaFoldDB" id="A0A077EIS4"/>
<dbReference type="InterPro" id="IPR024937">
    <property type="entry name" value="Domain_X"/>
</dbReference>
<dbReference type="GO" id="GO:0006397">
    <property type="term" value="P:mRNA processing"/>
    <property type="evidence" value="ECO:0007669"/>
    <property type="project" value="InterPro"/>
</dbReference>
<dbReference type="InterPro" id="IPR043502">
    <property type="entry name" value="DNA/RNA_pol_sf"/>
</dbReference>
<dbReference type="Pfam" id="PF21368">
    <property type="entry name" value="AI2M-like_HNH"/>
    <property type="match status" value="1"/>
</dbReference>
<dbReference type="InterPro" id="IPR049030">
    <property type="entry name" value="AI2M-like_HNH"/>
</dbReference>
<dbReference type="STRING" id="1338011.BD94_1670"/>
<accession>A0A077EIS4</accession>
<gene>
    <name evidence="3" type="ORF">BD94_1670</name>
</gene>
<evidence type="ECO:0000256" key="1">
    <source>
        <dbReference type="ARBA" id="ARBA00034120"/>
    </source>
</evidence>